<keyword evidence="2 4" id="KW-0863">Zinc-finger</keyword>
<evidence type="ECO:0000256" key="1">
    <source>
        <dbReference type="ARBA" id="ARBA00022723"/>
    </source>
</evidence>
<gene>
    <name evidence="7" type="ORF">BEMITA_LOCUS10759</name>
</gene>
<dbReference type="PANTHER" id="PTHR15326:SF2">
    <property type="entry name" value="PROTEIN TAMOZHENNIC"/>
    <property type="match status" value="1"/>
</dbReference>
<dbReference type="EMBL" id="OU963867">
    <property type="protein sequence ID" value="CAH0392215.1"/>
    <property type="molecule type" value="Genomic_DNA"/>
</dbReference>
<reference evidence="7" key="1">
    <citation type="submission" date="2021-12" db="EMBL/GenBank/DDBJ databases">
        <authorList>
            <person name="King R."/>
        </authorList>
    </citation>
    <scope>NUCLEOTIDE SEQUENCE</scope>
</reference>
<evidence type="ECO:0000256" key="3">
    <source>
        <dbReference type="ARBA" id="ARBA00022833"/>
    </source>
</evidence>
<dbReference type="SMART" id="SM00547">
    <property type="entry name" value="ZnF_RBZ"/>
    <property type="match status" value="2"/>
</dbReference>
<feature type="region of interest" description="Disordered" evidence="5">
    <location>
        <begin position="439"/>
        <end position="499"/>
    </location>
</feature>
<name>A0A9P0AK49_BEMTA</name>
<dbReference type="Pfam" id="PF21388">
    <property type="entry name" value="SPATA2_PUB-like"/>
    <property type="match status" value="1"/>
</dbReference>
<dbReference type="PANTHER" id="PTHR15326">
    <property type="entry name" value="SPERMATOGENESIS-ASSOCIATED PROTEIN 2/TAMOZHENNIC"/>
    <property type="match status" value="1"/>
</dbReference>
<evidence type="ECO:0000256" key="5">
    <source>
        <dbReference type="SAM" id="MobiDB-lite"/>
    </source>
</evidence>
<organism evidence="7 8">
    <name type="scientific">Bemisia tabaci</name>
    <name type="common">Sweetpotato whitefly</name>
    <name type="synonym">Aleurodes tabaci</name>
    <dbReference type="NCBI Taxonomy" id="7038"/>
    <lineage>
        <taxon>Eukaryota</taxon>
        <taxon>Metazoa</taxon>
        <taxon>Ecdysozoa</taxon>
        <taxon>Arthropoda</taxon>
        <taxon>Hexapoda</taxon>
        <taxon>Insecta</taxon>
        <taxon>Pterygota</taxon>
        <taxon>Neoptera</taxon>
        <taxon>Paraneoptera</taxon>
        <taxon>Hemiptera</taxon>
        <taxon>Sternorrhyncha</taxon>
        <taxon>Aleyrodoidea</taxon>
        <taxon>Aleyrodidae</taxon>
        <taxon>Aleyrodinae</taxon>
        <taxon>Bemisia</taxon>
    </lineage>
</organism>
<sequence length="584" mass="65931">MSALQRFKSLQHEIDRLHLLYLETDESPRKIEQRKKLEGYIREYLYLVPHDRKFCFEETKHVLRRSVECKENFSAYKASNAWSALAVYAENLLAQPWRKEFRQVKLYSGYYKHEIESGLVGAEIMLEKMGYKHSSQDVSMVLDTVTNTARIVDISKDCLVAMVECQILRTVYEEVIKKCHCSWLQVLDYREAFVSSPEILSDAIINKTLPKIFSQQTANHTMCPHSTSYKPVSFHDCMYNNYPPNPYYPYLSMQPPMSTYTQPYCQGNVPLKPPFMCPPYSQYNYSYSAPNHGALPQNYTHPVPTGQLIEIDPPQESYYCHRRSNSDHKISHQRKSSERYSTDSCSRSTPSDDLPTQGSKTKSSNCVKIDGSVSSEWDFIDPSDIRNSKAQVAAKSKSNYSSSSLDNLKINGSLVSEDSKLSDTLGKLSVCGSSRLKAYESQDSTDSSQRMSAYDNQSGFPASNYQSLHSPSKSKTLVTESGKQPSKPTSSPNQTRSDNLLIDTSELVVNLNSSNEWSCANCTYLNKESAKICEICNKSRTSGNEMAPLISGGRECPKCTLVNEKDLSTCVACNSDLKDSSTYV</sequence>
<evidence type="ECO:0000259" key="6">
    <source>
        <dbReference type="PROSITE" id="PS50199"/>
    </source>
</evidence>
<proteinExistence type="predicted"/>
<feature type="region of interest" description="Disordered" evidence="5">
    <location>
        <begin position="318"/>
        <end position="365"/>
    </location>
</feature>
<dbReference type="GO" id="GO:0005737">
    <property type="term" value="C:cytoplasm"/>
    <property type="evidence" value="ECO:0007669"/>
    <property type="project" value="TreeGrafter"/>
</dbReference>
<dbReference type="GO" id="GO:0008270">
    <property type="term" value="F:zinc ion binding"/>
    <property type="evidence" value="ECO:0007669"/>
    <property type="project" value="UniProtKB-KW"/>
</dbReference>
<dbReference type="KEGG" id="btab:109036945"/>
<protein>
    <recommendedName>
        <fullName evidence="6">RanBP2-type domain-containing protein</fullName>
    </recommendedName>
</protein>
<keyword evidence="1" id="KW-0479">Metal-binding</keyword>
<dbReference type="SUPFAM" id="SSF90209">
    <property type="entry name" value="Ran binding protein zinc finger-like"/>
    <property type="match status" value="1"/>
</dbReference>
<dbReference type="InterPro" id="IPR048839">
    <property type="entry name" value="SPATA2_PUB-like"/>
</dbReference>
<dbReference type="Gene3D" id="2.30.30.380">
    <property type="entry name" value="Zn-finger domain of Sec23/24"/>
    <property type="match status" value="1"/>
</dbReference>
<evidence type="ECO:0000256" key="2">
    <source>
        <dbReference type="ARBA" id="ARBA00022771"/>
    </source>
</evidence>
<evidence type="ECO:0000313" key="7">
    <source>
        <dbReference type="EMBL" id="CAH0392215.1"/>
    </source>
</evidence>
<dbReference type="Gene3D" id="1.20.58.2190">
    <property type="match status" value="1"/>
</dbReference>
<evidence type="ECO:0000313" key="8">
    <source>
        <dbReference type="Proteomes" id="UP001152759"/>
    </source>
</evidence>
<feature type="domain" description="RanBP2-type" evidence="6">
    <location>
        <begin position="513"/>
        <end position="542"/>
    </location>
</feature>
<feature type="compositionally biased region" description="Polar residues" evidence="5">
    <location>
        <begin position="441"/>
        <end position="498"/>
    </location>
</feature>
<dbReference type="Proteomes" id="UP001152759">
    <property type="component" value="Chromosome 6"/>
</dbReference>
<dbReference type="PROSITE" id="PS01358">
    <property type="entry name" value="ZF_RANBP2_1"/>
    <property type="match status" value="1"/>
</dbReference>
<dbReference type="InterPro" id="IPR036443">
    <property type="entry name" value="Znf_RanBP2_sf"/>
</dbReference>
<feature type="compositionally biased region" description="Basic and acidic residues" evidence="5">
    <location>
        <begin position="324"/>
        <end position="341"/>
    </location>
</feature>
<feature type="compositionally biased region" description="Polar residues" evidence="5">
    <location>
        <begin position="342"/>
        <end position="365"/>
    </location>
</feature>
<keyword evidence="8" id="KW-1185">Reference proteome</keyword>
<dbReference type="InterPro" id="IPR001876">
    <property type="entry name" value="Znf_RanBP2"/>
</dbReference>
<accession>A0A9P0AK49</accession>
<keyword evidence="3" id="KW-0862">Zinc</keyword>
<dbReference type="PROSITE" id="PS50199">
    <property type="entry name" value="ZF_RANBP2_2"/>
    <property type="match status" value="1"/>
</dbReference>
<evidence type="ECO:0000256" key="4">
    <source>
        <dbReference type="PROSITE-ProRule" id="PRU00322"/>
    </source>
</evidence>
<dbReference type="AlphaFoldDB" id="A0A9P0AK49"/>